<dbReference type="AlphaFoldDB" id="A0A0D0BF95"/>
<dbReference type="EMBL" id="KN834767">
    <property type="protein sequence ID" value="KIK62465.1"/>
    <property type="molecule type" value="Genomic_DNA"/>
</dbReference>
<dbReference type="OrthoDB" id="3041043at2759"/>
<proteinExistence type="predicted"/>
<name>A0A0D0BF95_9AGAR</name>
<keyword evidence="2" id="KW-1185">Reference proteome</keyword>
<organism evidence="1 2">
    <name type="scientific">Collybiopsis luxurians FD-317 M1</name>
    <dbReference type="NCBI Taxonomy" id="944289"/>
    <lineage>
        <taxon>Eukaryota</taxon>
        <taxon>Fungi</taxon>
        <taxon>Dikarya</taxon>
        <taxon>Basidiomycota</taxon>
        <taxon>Agaricomycotina</taxon>
        <taxon>Agaricomycetes</taxon>
        <taxon>Agaricomycetidae</taxon>
        <taxon>Agaricales</taxon>
        <taxon>Marasmiineae</taxon>
        <taxon>Omphalotaceae</taxon>
        <taxon>Collybiopsis</taxon>
        <taxon>Collybiopsis luxurians</taxon>
    </lineage>
</organism>
<dbReference type="Proteomes" id="UP000053593">
    <property type="component" value="Unassembled WGS sequence"/>
</dbReference>
<gene>
    <name evidence="1" type="ORF">GYMLUDRAFT_41915</name>
</gene>
<protein>
    <submittedName>
        <fullName evidence="1">Uncharacterized protein</fullName>
    </submittedName>
</protein>
<accession>A0A0D0BF95</accession>
<reference evidence="1 2" key="1">
    <citation type="submission" date="2014-04" db="EMBL/GenBank/DDBJ databases">
        <title>Evolutionary Origins and Diversification of the Mycorrhizal Mutualists.</title>
        <authorList>
            <consortium name="DOE Joint Genome Institute"/>
            <consortium name="Mycorrhizal Genomics Consortium"/>
            <person name="Kohler A."/>
            <person name="Kuo A."/>
            <person name="Nagy L.G."/>
            <person name="Floudas D."/>
            <person name="Copeland A."/>
            <person name="Barry K.W."/>
            <person name="Cichocki N."/>
            <person name="Veneault-Fourrey C."/>
            <person name="LaButti K."/>
            <person name="Lindquist E.A."/>
            <person name="Lipzen A."/>
            <person name="Lundell T."/>
            <person name="Morin E."/>
            <person name="Murat C."/>
            <person name="Riley R."/>
            <person name="Ohm R."/>
            <person name="Sun H."/>
            <person name="Tunlid A."/>
            <person name="Henrissat B."/>
            <person name="Grigoriev I.V."/>
            <person name="Hibbett D.S."/>
            <person name="Martin F."/>
        </authorList>
    </citation>
    <scope>NUCLEOTIDE SEQUENCE [LARGE SCALE GENOMIC DNA]</scope>
    <source>
        <strain evidence="1 2">FD-317 M1</strain>
    </source>
</reference>
<sequence>MLDSIWFLCSLCSIIYTALHLLNKVHRSKVMVEAPPQANEESSRNSGLLPLPTQNLILRNLSPLDRHRYSLASRQAHFAVASFNRQAYRIEHILSPYFSEQEIDLFRLIQLKTGTLISGSTALQFFDLSVYEDSDLDLYILRDWDKVMQLAGFLISVSYEYKPRPEQARSLQQAFEAGSSNVPVPHLDPEYSSRDIWDVYSFVKASNGKKIQIITCKRNIMEVILGFHSTCVMNVISYTHAYSLYPYATFLDRRTVVISPVKSNRLRAFAKYAERGWRTAFIPSKNDAMRSRSEFRDTARCVGDSSCWIIALAPVQHTLSLGNSGNVSPSVDPVRANSWYTILTEAGQTQIGFQVLTTSPDERNRNMVHSFTFPSIPYKLRNDYSTLLLGESPERFTGQRSTDGIVRLIHAEFDAEPDAIAEYARKLVFEALVSMPVFLNLEGKRLSPTLYSSVMLVRQLQVTFTMFRQDPHCSITFRIDSSGQIWSFVVITLPPNHPRHLITALRNSIDNFTLKHLMQHRVWITFFNGTHELDLWHSRARDSSANYRGGS</sequence>
<dbReference type="HOGENOM" id="CLU_036419_2_0_1"/>
<evidence type="ECO:0000313" key="1">
    <source>
        <dbReference type="EMBL" id="KIK62465.1"/>
    </source>
</evidence>
<evidence type="ECO:0000313" key="2">
    <source>
        <dbReference type="Proteomes" id="UP000053593"/>
    </source>
</evidence>